<organism evidence="2 3">
    <name type="scientific">Candidatus Syntrophocurvum alkaliphilum</name>
    <dbReference type="NCBI Taxonomy" id="2293317"/>
    <lineage>
        <taxon>Bacteria</taxon>
        <taxon>Bacillati</taxon>
        <taxon>Bacillota</taxon>
        <taxon>Clostridia</taxon>
        <taxon>Eubacteriales</taxon>
        <taxon>Syntrophomonadaceae</taxon>
        <taxon>Candidatus Syntrophocurvum</taxon>
    </lineage>
</organism>
<dbReference type="InterPro" id="IPR014202">
    <property type="entry name" value="Spore_II_R"/>
</dbReference>
<dbReference type="KEGG" id="salq:SYNTR_1952"/>
<protein>
    <submittedName>
        <fullName evidence="2">Stage II sporulation protein required for processing of pro-sigma-E (SpoIIR)</fullName>
    </submittedName>
</protein>
<dbReference type="AlphaFoldDB" id="A0A6I6DEM6"/>
<keyword evidence="1" id="KW-1133">Transmembrane helix</keyword>
<dbReference type="NCBIfam" id="TIGR02837">
    <property type="entry name" value="spore_II_R"/>
    <property type="match status" value="1"/>
</dbReference>
<accession>A0A6I6DEM6</accession>
<gene>
    <name evidence="2" type="ORF">SYNTR_1952</name>
</gene>
<evidence type="ECO:0000256" key="1">
    <source>
        <dbReference type="SAM" id="Phobius"/>
    </source>
</evidence>
<sequence>MLKKVVGIIMILNITLFAGYIIAGQGTDIGNNVLRLHVLANSDNPSDQILKLAVKDKIVELMNDEFKYIDDVEDAKTLAEKRIPQIKETAEKTIVANGYDYSVEIEVGKHNFPDRSYGNIVLPQGEYEAVRVIIGSGEGKNWWCVLFPPLCLVSATDKGIALDGTKDAEVSLKCLELLPKDSKLRIGNKQN</sequence>
<proteinExistence type="predicted"/>
<evidence type="ECO:0000313" key="3">
    <source>
        <dbReference type="Proteomes" id="UP000426444"/>
    </source>
</evidence>
<dbReference type="RefSeq" id="WP_156204317.1">
    <property type="nucleotide sequence ID" value="NZ_CP046457.1"/>
</dbReference>
<dbReference type="Proteomes" id="UP000426444">
    <property type="component" value="Chromosome"/>
</dbReference>
<dbReference type="EMBL" id="CP046457">
    <property type="protein sequence ID" value="QGU00546.1"/>
    <property type="molecule type" value="Genomic_DNA"/>
</dbReference>
<dbReference type="OrthoDB" id="9793324at2"/>
<evidence type="ECO:0000313" key="2">
    <source>
        <dbReference type="EMBL" id="QGU00546.1"/>
    </source>
</evidence>
<keyword evidence="3" id="KW-1185">Reference proteome</keyword>
<keyword evidence="1" id="KW-0812">Transmembrane</keyword>
<keyword evidence="1" id="KW-0472">Membrane</keyword>
<dbReference type="Pfam" id="PF09551">
    <property type="entry name" value="Spore_II_R"/>
    <property type="match status" value="1"/>
</dbReference>
<feature type="transmembrane region" description="Helical" evidence="1">
    <location>
        <begin position="5"/>
        <end position="23"/>
    </location>
</feature>
<name>A0A6I6DEM6_9FIRM</name>
<reference evidence="3" key="1">
    <citation type="journal article" date="2019" name="Microbiology">
        <title>Complete Genome Sequence of an Uncultured Bacterium of the Candidate Phylum Bipolaricaulota.</title>
        <authorList>
            <person name="Kadnikov V.V."/>
            <person name="Mardanov A.V."/>
            <person name="Beletsky A.V."/>
            <person name="Frank Y.A."/>
            <person name="Karnachuk O.V."/>
            <person name="Ravin N.V."/>
        </authorList>
    </citation>
    <scope>NUCLEOTIDE SEQUENCE [LARGE SCALE GENOMIC DNA]</scope>
</reference>